<accession>A0ACC2J8Z8</accession>
<proteinExistence type="predicted"/>
<evidence type="ECO:0000313" key="1">
    <source>
        <dbReference type="EMBL" id="KAJ8123980.1"/>
    </source>
</evidence>
<reference evidence="1" key="1">
    <citation type="submission" date="2022-11" db="EMBL/GenBank/DDBJ databases">
        <title>Genome Sequence of Nemania bipapillata.</title>
        <authorList>
            <person name="Buettner E."/>
        </authorList>
    </citation>
    <scope>NUCLEOTIDE SEQUENCE</scope>
    <source>
        <strain evidence="1">CP14</strain>
    </source>
</reference>
<sequence length="116" mass="12266">MQFRITTIILTALAVSANATVFTGTRTGTDGSQTNVAWTNGTPDICSGFSTISPANVNPCDHPFYVDGNNGPFSLAGCGGSGLTLFRYGQFNTNCKFVKKTINCSGGAKIQQNWQC</sequence>
<dbReference type="Proteomes" id="UP001153334">
    <property type="component" value="Unassembled WGS sequence"/>
</dbReference>
<keyword evidence="2" id="KW-1185">Reference proteome</keyword>
<evidence type="ECO:0000313" key="2">
    <source>
        <dbReference type="Proteomes" id="UP001153334"/>
    </source>
</evidence>
<comment type="caution">
    <text evidence="1">The sequence shown here is derived from an EMBL/GenBank/DDBJ whole genome shotgun (WGS) entry which is preliminary data.</text>
</comment>
<gene>
    <name evidence="1" type="ORF">ONZ43_g196</name>
</gene>
<name>A0ACC2J8Z8_9PEZI</name>
<dbReference type="EMBL" id="JAPESX010000021">
    <property type="protein sequence ID" value="KAJ8123980.1"/>
    <property type="molecule type" value="Genomic_DNA"/>
</dbReference>
<protein>
    <submittedName>
        <fullName evidence="1">Uncharacterized protein</fullName>
    </submittedName>
</protein>
<organism evidence="1 2">
    <name type="scientific">Nemania bipapillata</name>
    <dbReference type="NCBI Taxonomy" id="110536"/>
    <lineage>
        <taxon>Eukaryota</taxon>
        <taxon>Fungi</taxon>
        <taxon>Dikarya</taxon>
        <taxon>Ascomycota</taxon>
        <taxon>Pezizomycotina</taxon>
        <taxon>Sordariomycetes</taxon>
        <taxon>Xylariomycetidae</taxon>
        <taxon>Xylariales</taxon>
        <taxon>Xylariaceae</taxon>
        <taxon>Nemania</taxon>
    </lineage>
</organism>